<proteinExistence type="predicted"/>
<accession>A0A8H6ECH9</accession>
<keyword evidence="3" id="KW-1185">Reference proteome</keyword>
<dbReference type="AlphaFoldDB" id="A0A8H6ECH9"/>
<reference evidence="2 3" key="1">
    <citation type="submission" date="2019-04" db="EMBL/GenBank/DDBJ databases">
        <title>Aspergillus burnettii sp. nov., novel species from soil in southeast Queensland.</title>
        <authorList>
            <person name="Gilchrist C.L.M."/>
            <person name="Pitt J.I."/>
            <person name="Lange L."/>
            <person name="Lacey H.J."/>
            <person name="Vuong D."/>
            <person name="Midgley D.J."/>
            <person name="Greenfield P."/>
            <person name="Bradbury M."/>
            <person name="Lacey E."/>
            <person name="Busk P.K."/>
            <person name="Pilgaard B."/>
            <person name="Chooi Y.H."/>
            <person name="Piggott A.M."/>
        </authorList>
    </citation>
    <scope>NUCLEOTIDE SEQUENCE [LARGE SCALE GENOMIC DNA]</scope>
    <source>
        <strain evidence="2 3">FRR 5400</strain>
    </source>
</reference>
<evidence type="ECO:0000313" key="2">
    <source>
        <dbReference type="EMBL" id="KAF5867123.1"/>
    </source>
</evidence>
<dbReference type="Proteomes" id="UP000541154">
    <property type="component" value="Unassembled WGS sequence"/>
</dbReference>
<evidence type="ECO:0000259" key="1">
    <source>
        <dbReference type="Pfam" id="PF23865"/>
    </source>
</evidence>
<organism evidence="2 3">
    <name type="scientific">Petromyces alliaceus</name>
    <name type="common">Aspergillus alliaceus</name>
    <dbReference type="NCBI Taxonomy" id="209559"/>
    <lineage>
        <taxon>Eukaryota</taxon>
        <taxon>Fungi</taxon>
        <taxon>Dikarya</taxon>
        <taxon>Ascomycota</taxon>
        <taxon>Pezizomycotina</taxon>
        <taxon>Eurotiomycetes</taxon>
        <taxon>Eurotiomycetidae</taxon>
        <taxon>Eurotiales</taxon>
        <taxon>Aspergillaceae</taxon>
        <taxon>Aspergillus</taxon>
        <taxon>Aspergillus subgen. Circumdati</taxon>
    </lineage>
</organism>
<dbReference type="EMBL" id="SPNV01000002">
    <property type="protein sequence ID" value="KAF5867123.1"/>
    <property type="molecule type" value="Genomic_DNA"/>
</dbReference>
<dbReference type="Pfam" id="PF23865">
    <property type="entry name" value="DUF7223"/>
    <property type="match status" value="1"/>
</dbReference>
<comment type="caution">
    <text evidence="2">The sequence shown here is derived from an EMBL/GenBank/DDBJ whole genome shotgun (WGS) entry which is preliminary data.</text>
</comment>
<name>A0A8H6ECH9_PETAA</name>
<gene>
    <name evidence="2" type="ORF">ETB97_004043</name>
</gene>
<sequence length="172" mass="17969">MDSAELKIDLISPQVVHSWWTPQLRTEPMKVDAQNKAGVDFHAKAAIQLAAVAFGHGFQAGINLKPVLGATFALSGSTSDACANDAEHHVLGVSVVPSAGISLNAEIAKASDSANPLAKITIAVSCAYMQGIGKIANLRQDLKEALPDACVGFAATLEDFNTVIITEDGIRC</sequence>
<protein>
    <recommendedName>
        <fullName evidence="1">DUF7223 domain-containing protein</fullName>
    </recommendedName>
</protein>
<dbReference type="InterPro" id="IPR055647">
    <property type="entry name" value="DUF7223"/>
</dbReference>
<feature type="domain" description="DUF7223" evidence="1">
    <location>
        <begin position="7"/>
        <end position="122"/>
    </location>
</feature>
<evidence type="ECO:0000313" key="3">
    <source>
        <dbReference type="Proteomes" id="UP000541154"/>
    </source>
</evidence>